<dbReference type="PANTHER" id="PTHR37525">
    <property type="entry name" value="UPF0175 PROTEIN SSL1255"/>
    <property type="match status" value="1"/>
</dbReference>
<dbReference type="InterPro" id="IPR005368">
    <property type="entry name" value="UPF0175"/>
</dbReference>
<dbReference type="PANTHER" id="PTHR37525:SF1">
    <property type="entry name" value="UPF0175 PROTEIN SSL1255"/>
    <property type="match status" value="1"/>
</dbReference>
<dbReference type="STRING" id="55802.TBCH5v1_2462"/>
<dbReference type="Proteomes" id="UP000066042">
    <property type="component" value="Chromosome"/>
</dbReference>
<organism evidence="2 3">
    <name type="scientific">Thermococcus barophilus</name>
    <dbReference type="NCBI Taxonomy" id="55802"/>
    <lineage>
        <taxon>Archaea</taxon>
        <taxon>Methanobacteriati</taxon>
        <taxon>Methanobacteriota</taxon>
        <taxon>Thermococci</taxon>
        <taxon>Thermococcales</taxon>
        <taxon>Thermococcaceae</taxon>
        <taxon>Thermococcus</taxon>
    </lineage>
</organism>
<dbReference type="InterPro" id="IPR052264">
    <property type="entry name" value="UPF0175_domain"/>
</dbReference>
<dbReference type="PATRIC" id="fig|55802.8.peg.2447"/>
<proteinExistence type="inferred from homology"/>
<protein>
    <submittedName>
        <fullName evidence="2">Uncharacterized protein</fullName>
    </submittedName>
</protein>
<dbReference type="EMBL" id="CP013050">
    <property type="protein sequence ID" value="ALM76353.1"/>
    <property type="molecule type" value="Genomic_DNA"/>
</dbReference>
<dbReference type="GeneID" id="26137678"/>
<evidence type="ECO:0000256" key="1">
    <source>
        <dbReference type="ARBA" id="ARBA00005651"/>
    </source>
</evidence>
<evidence type="ECO:0000313" key="2">
    <source>
        <dbReference type="EMBL" id="ALM76353.1"/>
    </source>
</evidence>
<reference evidence="2 3" key="1">
    <citation type="journal article" date="2016" name="Genome Announc.">
        <title>Complete genome sequence of the hyperthermophilic and piezophilic archaeon Thermococcus barophilus Ch5, capable of growth at the expense of hydrogenogenesis from carbon monoxide and formate.</title>
        <authorList>
            <person name="Oger P."/>
            <person name="Sokolova T.G."/>
            <person name="Kozhevnikova D.A."/>
            <person name="Taranov E.A."/>
            <person name="Vannier P."/>
            <person name="Lee H.S."/>
            <person name="Kwon K.K."/>
            <person name="Kang S.G."/>
            <person name="Lee J.H."/>
            <person name="Bonch-Osmolovskaya E.A."/>
            <person name="Lebedinsky A.V."/>
        </authorList>
    </citation>
    <scope>NUCLEOTIDE SEQUENCE [LARGE SCALE GENOMIC DNA]</scope>
    <source>
        <strain evidence="3">Ch5</strain>
    </source>
</reference>
<dbReference type="AlphaFoldDB" id="A0A0S1XF14"/>
<evidence type="ECO:0000313" key="3">
    <source>
        <dbReference type="Proteomes" id="UP000066042"/>
    </source>
</evidence>
<accession>A0A0S1XF14</accession>
<dbReference type="Pfam" id="PF03683">
    <property type="entry name" value="UPF0175"/>
    <property type="match status" value="1"/>
</dbReference>
<gene>
    <name evidence="2" type="ORF">TBCH5v1_2462</name>
</gene>
<sequence>MSEVFVSVPQDLARILRVSEKDLPKVVRLYLAIELYREGKISLGKAVEIARVTKWEMMEILASKGIPLQYDEEDLKEDVETLERLL</sequence>
<dbReference type="RefSeq" id="WP_056934753.1">
    <property type="nucleotide sequence ID" value="NZ_CP013050.1"/>
</dbReference>
<name>A0A0S1XF14_THEBA</name>
<comment type="similarity">
    <text evidence="1">Belongs to the UPF0175 family.</text>
</comment>